<dbReference type="AlphaFoldDB" id="A0A9P1IZ22"/>
<proteinExistence type="predicted"/>
<protein>
    <submittedName>
        <fullName evidence="1">Uncharacterized protein</fullName>
    </submittedName>
</protein>
<name>A0A9P1IZ22_9PELO</name>
<comment type="caution">
    <text evidence="1">The sequence shown here is derived from an EMBL/GenBank/DDBJ whole genome shotgun (WGS) entry which is preliminary data.</text>
</comment>
<keyword evidence="2" id="KW-1185">Reference proteome</keyword>
<reference evidence="1" key="1">
    <citation type="submission" date="2022-11" db="EMBL/GenBank/DDBJ databases">
        <authorList>
            <person name="Kikuchi T."/>
        </authorList>
    </citation>
    <scope>NUCLEOTIDE SEQUENCE</scope>
    <source>
        <strain evidence="1">PS1010</strain>
    </source>
</reference>
<organism evidence="1 2">
    <name type="scientific">Caenorhabditis angaria</name>
    <dbReference type="NCBI Taxonomy" id="860376"/>
    <lineage>
        <taxon>Eukaryota</taxon>
        <taxon>Metazoa</taxon>
        <taxon>Ecdysozoa</taxon>
        <taxon>Nematoda</taxon>
        <taxon>Chromadorea</taxon>
        <taxon>Rhabditida</taxon>
        <taxon>Rhabditina</taxon>
        <taxon>Rhabditomorpha</taxon>
        <taxon>Rhabditoidea</taxon>
        <taxon>Rhabditidae</taxon>
        <taxon>Peloderinae</taxon>
        <taxon>Caenorhabditis</taxon>
    </lineage>
</organism>
<dbReference type="EMBL" id="CANHGI010000005">
    <property type="protein sequence ID" value="CAI5453316.1"/>
    <property type="molecule type" value="Genomic_DNA"/>
</dbReference>
<evidence type="ECO:0000313" key="2">
    <source>
        <dbReference type="Proteomes" id="UP001152747"/>
    </source>
</evidence>
<gene>
    <name evidence="1" type="ORF">CAMP_LOCUS15953</name>
</gene>
<accession>A0A9P1IZ22</accession>
<evidence type="ECO:0000313" key="1">
    <source>
        <dbReference type="EMBL" id="CAI5453316.1"/>
    </source>
</evidence>
<sequence>MMNIFCSRKSDFESARLNDSSQKSILDDVSVGNQPKISESSNCPEDENSWNFTISLHGIDYSNELIHVNISYIPFLRAALNPADHCSDFASRPLHGKDFDFVQKGIEIQQYEMVPNQL</sequence>
<dbReference type="Proteomes" id="UP001152747">
    <property type="component" value="Unassembled WGS sequence"/>
</dbReference>